<evidence type="ECO:0000313" key="8">
    <source>
        <dbReference type="RefSeq" id="XP_026114964.1"/>
    </source>
</evidence>
<accession>A0A6P6P2M2</accession>
<dbReference type="GO" id="GO:0008270">
    <property type="term" value="F:zinc ion binding"/>
    <property type="evidence" value="ECO:0007669"/>
    <property type="project" value="UniProtKB-KW"/>
</dbReference>
<reference evidence="8" key="1">
    <citation type="submission" date="2025-08" db="UniProtKB">
        <authorList>
            <consortium name="RefSeq"/>
        </authorList>
    </citation>
    <scope>IDENTIFICATION</scope>
    <source>
        <strain evidence="8">Wakin</strain>
        <tissue evidence="8">Muscle</tissue>
    </source>
</reference>
<keyword evidence="5" id="KW-0863">Zinc-finger</keyword>
<dbReference type="InterPro" id="IPR007527">
    <property type="entry name" value="Znf_SWIM"/>
</dbReference>
<evidence type="ECO:0000313" key="7">
    <source>
        <dbReference type="Proteomes" id="UP000515129"/>
    </source>
</evidence>
<dbReference type="GO" id="GO:0004527">
    <property type="term" value="F:exonuclease activity"/>
    <property type="evidence" value="ECO:0007669"/>
    <property type="project" value="UniProtKB-KW"/>
</dbReference>
<feature type="domain" description="SWIM-type" evidence="6">
    <location>
        <begin position="1"/>
        <end position="38"/>
    </location>
</feature>
<dbReference type="PANTHER" id="PTHR47526:SF3">
    <property type="entry name" value="PHD-TYPE DOMAIN-CONTAINING PROTEIN"/>
    <property type="match status" value="1"/>
</dbReference>
<dbReference type="PROSITE" id="PS50966">
    <property type="entry name" value="ZF_SWIM"/>
    <property type="match status" value="1"/>
</dbReference>
<keyword evidence="1" id="KW-0540">Nuclease</keyword>
<sequence length="281" mass="31672">MRMVLKDSKPVILVSTHCSCVAGCALCNHLVALLYQTAHFSQLGILAVPPVHSCTETEQTWHKPRTLGVRPGPVGDMEVRKPQNSTAVCVRSSLYKALDGEMPDLATLRVEEVYRDFPPLLAPLVTTMGMSAEVPLVQSAFGAVQAGSVLSFQQKPPEMREINNIPEAPVQPSLPIQGYRLEPTTCANVLSEEEHVYMKSLQVSFHMAHRIEAATREQSSCQEWHRLRKMRVTSTRFHEACHVRCHDEGHEERNRYGASCRDRVLQFKKCQLFTLRVHYTP</sequence>
<evidence type="ECO:0000256" key="5">
    <source>
        <dbReference type="PROSITE-ProRule" id="PRU00325"/>
    </source>
</evidence>
<keyword evidence="5" id="KW-0479">Metal-binding</keyword>
<dbReference type="Proteomes" id="UP000515129">
    <property type="component" value="Unplaced"/>
</dbReference>
<evidence type="ECO:0000256" key="1">
    <source>
        <dbReference type="ARBA" id="ARBA00022722"/>
    </source>
</evidence>
<dbReference type="InterPro" id="IPR034720">
    <property type="entry name" value="Viral_alk_exo"/>
</dbReference>
<dbReference type="GO" id="GO:0004519">
    <property type="term" value="F:endonuclease activity"/>
    <property type="evidence" value="ECO:0007669"/>
    <property type="project" value="UniProtKB-KW"/>
</dbReference>
<evidence type="ECO:0000256" key="3">
    <source>
        <dbReference type="ARBA" id="ARBA00022801"/>
    </source>
</evidence>
<protein>
    <submittedName>
        <fullName evidence="8">Uncharacterized protein LOC113093356 isoform X3</fullName>
    </submittedName>
</protein>
<evidence type="ECO:0000256" key="2">
    <source>
        <dbReference type="ARBA" id="ARBA00022759"/>
    </source>
</evidence>
<evidence type="ECO:0000259" key="6">
    <source>
        <dbReference type="PROSITE" id="PS50966"/>
    </source>
</evidence>
<dbReference type="RefSeq" id="XP_026114964.1">
    <property type="nucleotide sequence ID" value="XM_026259179.1"/>
</dbReference>
<keyword evidence="4" id="KW-0269">Exonuclease</keyword>
<dbReference type="Pfam" id="PF01771">
    <property type="entry name" value="Viral_alk_exo"/>
    <property type="match status" value="1"/>
</dbReference>
<keyword evidence="2" id="KW-0255">Endonuclease</keyword>
<organism evidence="7 8">
    <name type="scientific">Carassius auratus</name>
    <name type="common">Goldfish</name>
    <dbReference type="NCBI Taxonomy" id="7957"/>
    <lineage>
        <taxon>Eukaryota</taxon>
        <taxon>Metazoa</taxon>
        <taxon>Chordata</taxon>
        <taxon>Craniata</taxon>
        <taxon>Vertebrata</taxon>
        <taxon>Euteleostomi</taxon>
        <taxon>Actinopterygii</taxon>
        <taxon>Neopterygii</taxon>
        <taxon>Teleostei</taxon>
        <taxon>Ostariophysi</taxon>
        <taxon>Cypriniformes</taxon>
        <taxon>Cyprinidae</taxon>
        <taxon>Cyprininae</taxon>
        <taxon>Carassius</taxon>
    </lineage>
</organism>
<keyword evidence="3" id="KW-0378">Hydrolase</keyword>
<dbReference type="PANTHER" id="PTHR47526">
    <property type="entry name" value="ATP-DEPENDENT DNA HELICASE"/>
    <property type="match status" value="1"/>
</dbReference>
<dbReference type="AlphaFoldDB" id="A0A6P6P2M2"/>
<name>A0A6P6P2M2_CARAU</name>
<dbReference type="GeneID" id="113093356"/>
<keyword evidence="7" id="KW-1185">Reference proteome</keyword>
<gene>
    <name evidence="8" type="primary">LOC113093356</name>
</gene>
<proteinExistence type="predicted"/>
<keyword evidence="5" id="KW-0862">Zinc</keyword>
<evidence type="ECO:0000256" key="4">
    <source>
        <dbReference type="ARBA" id="ARBA00022839"/>
    </source>
</evidence>